<dbReference type="OrthoDB" id="407106at2759"/>
<evidence type="ECO:0000313" key="13">
    <source>
        <dbReference type="Proteomes" id="UP000494040"/>
    </source>
</evidence>
<keyword evidence="2" id="KW-0217">Developmental protein</keyword>
<dbReference type="OMA" id="MLEYMYR"/>
<keyword evidence="10" id="KW-0812">Transmembrane</keyword>
<evidence type="ECO:0000256" key="7">
    <source>
        <dbReference type="ARBA" id="ARBA00023242"/>
    </source>
</evidence>
<comment type="function">
    <text evidence="8">Putative transcription factor required for axon growth and guidance in the central and peripheral nervous systems. Repels CNS axons away from the midline by promoting the expression of the midline repellent sli and its receptor robo.</text>
</comment>
<feature type="compositionally biased region" description="Basic and acidic residues" evidence="9">
    <location>
        <begin position="220"/>
        <end position="229"/>
    </location>
</feature>
<organism evidence="12 13">
    <name type="scientific">Cimex lectularius</name>
    <name type="common">Bed bug</name>
    <name type="synonym">Acanthia lectularia</name>
    <dbReference type="NCBI Taxonomy" id="79782"/>
    <lineage>
        <taxon>Eukaryota</taxon>
        <taxon>Metazoa</taxon>
        <taxon>Ecdysozoa</taxon>
        <taxon>Arthropoda</taxon>
        <taxon>Hexapoda</taxon>
        <taxon>Insecta</taxon>
        <taxon>Pterygota</taxon>
        <taxon>Neoptera</taxon>
        <taxon>Paraneoptera</taxon>
        <taxon>Hemiptera</taxon>
        <taxon>Heteroptera</taxon>
        <taxon>Panheteroptera</taxon>
        <taxon>Cimicomorpha</taxon>
        <taxon>Cimicidae</taxon>
        <taxon>Cimex</taxon>
    </lineage>
</organism>
<feature type="transmembrane region" description="Helical" evidence="10">
    <location>
        <begin position="365"/>
        <end position="391"/>
    </location>
</feature>
<keyword evidence="10" id="KW-0472">Membrane</keyword>
<dbReference type="PROSITE" id="PS50097">
    <property type="entry name" value="BTB"/>
    <property type="match status" value="1"/>
</dbReference>
<keyword evidence="13" id="KW-1185">Reference proteome</keyword>
<dbReference type="GO" id="GO:0016199">
    <property type="term" value="P:axon midline choice point recognition"/>
    <property type="evidence" value="ECO:0007669"/>
    <property type="project" value="UniProtKB-ARBA"/>
</dbReference>
<evidence type="ECO:0000256" key="2">
    <source>
        <dbReference type="ARBA" id="ARBA00022473"/>
    </source>
</evidence>
<dbReference type="SUPFAM" id="SSF54695">
    <property type="entry name" value="POZ domain"/>
    <property type="match status" value="1"/>
</dbReference>
<accession>A0A8I6TI06</accession>
<evidence type="ECO:0000256" key="1">
    <source>
        <dbReference type="ARBA" id="ARBA00004123"/>
    </source>
</evidence>
<evidence type="ECO:0000256" key="9">
    <source>
        <dbReference type="SAM" id="MobiDB-lite"/>
    </source>
</evidence>
<feature type="compositionally biased region" description="Polar residues" evidence="9">
    <location>
        <begin position="270"/>
        <end position="279"/>
    </location>
</feature>
<sequence length="392" mass="44195">MSEQFCLKWNNHHTTLVTVFDKLFECESLVDCTLAAEGKFMKAHKVVLSACSSYLEEILKNHDDKHPILIFNDISFDELKAMLEYMYRGEVNVSHDQLSTFIKAAEALKIKGLTTDQGGGTASSNELRRKVGLKDSRSHSPVVGMTPVERPSSPKRKRRRSRDENFPGDSNSCDTAPTPPPSQNAANMTPKTEEKTVKVKKESTGDTTPTPSKLLQPKIEYMDDTRNMEEYSLEEDEEYGPNPGTSQGSFFGQDFNNWAGSESQHDDVSIGSQHELNNSAGNSQGTPLQFYSTQSTFDLSWTPKNDSHILSTAMLFFLLVSCYCFVAFLVPLKLKGMKYLNTGKAVLPPSLSMKTTNSPNSINPFIFILFFFLFFSLFLFYFIFIFLLLIFR</sequence>
<dbReference type="GeneID" id="106667417"/>
<dbReference type="GO" id="GO:0048813">
    <property type="term" value="P:dendrite morphogenesis"/>
    <property type="evidence" value="ECO:0007669"/>
    <property type="project" value="UniProtKB-ARBA"/>
</dbReference>
<protein>
    <recommendedName>
        <fullName evidence="11">BTB domain-containing protein</fullName>
    </recommendedName>
</protein>
<name>A0A8I6TI06_CIMLE</name>
<dbReference type="AlphaFoldDB" id="A0A8I6TI06"/>
<keyword evidence="7" id="KW-0539">Nucleus</keyword>
<keyword evidence="6" id="KW-0804">Transcription</keyword>
<dbReference type="GO" id="GO:0006357">
    <property type="term" value="P:regulation of transcription by RNA polymerase II"/>
    <property type="evidence" value="ECO:0007669"/>
    <property type="project" value="TreeGrafter"/>
</dbReference>
<dbReference type="EnsemblMetazoa" id="XM_014395359.2">
    <property type="protein sequence ID" value="XP_014250845.1"/>
    <property type="gene ID" value="LOC106667417"/>
</dbReference>
<dbReference type="InterPro" id="IPR051095">
    <property type="entry name" value="Dros_DevTransReg"/>
</dbReference>
<dbReference type="PANTHER" id="PTHR23110:SF111">
    <property type="entry name" value="LONGITUDINALS LACKING PROTEIN, ISOFORMS F_I_K_T"/>
    <property type="match status" value="1"/>
</dbReference>
<evidence type="ECO:0000256" key="6">
    <source>
        <dbReference type="ARBA" id="ARBA00023163"/>
    </source>
</evidence>
<feature type="compositionally biased region" description="Polar residues" evidence="9">
    <location>
        <begin position="243"/>
        <end position="262"/>
    </location>
</feature>
<dbReference type="CDD" id="cd18315">
    <property type="entry name" value="BTB_POZ_BAB-like"/>
    <property type="match status" value="1"/>
</dbReference>
<keyword evidence="4" id="KW-0524">Neurogenesis</keyword>
<dbReference type="SMART" id="SM00225">
    <property type="entry name" value="BTB"/>
    <property type="match status" value="1"/>
</dbReference>
<keyword evidence="5" id="KW-0805">Transcription regulation</keyword>
<dbReference type="GO" id="GO:0035167">
    <property type="term" value="P:larval lymph gland hemopoiesis"/>
    <property type="evidence" value="ECO:0007669"/>
    <property type="project" value="UniProtKB-ARBA"/>
</dbReference>
<feature type="region of interest" description="Disordered" evidence="9">
    <location>
        <begin position="114"/>
        <end position="279"/>
    </location>
</feature>
<comment type="subcellular location">
    <subcellularLocation>
        <location evidence="1">Nucleus</location>
    </subcellularLocation>
</comment>
<evidence type="ECO:0000256" key="5">
    <source>
        <dbReference type="ARBA" id="ARBA00023015"/>
    </source>
</evidence>
<dbReference type="KEGG" id="clec:106667417"/>
<feature type="compositionally biased region" description="Basic and acidic residues" evidence="9">
    <location>
        <begin position="126"/>
        <end position="138"/>
    </location>
</feature>
<dbReference type="GO" id="GO:0045467">
    <property type="term" value="P:R7 cell development"/>
    <property type="evidence" value="ECO:0007669"/>
    <property type="project" value="UniProtKB-ARBA"/>
</dbReference>
<evidence type="ECO:0000256" key="8">
    <source>
        <dbReference type="ARBA" id="ARBA00037382"/>
    </source>
</evidence>
<reference evidence="12" key="1">
    <citation type="submission" date="2022-01" db="UniProtKB">
        <authorList>
            <consortium name="EnsemblMetazoa"/>
        </authorList>
    </citation>
    <scope>IDENTIFICATION</scope>
</reference>
<dbReference type="GO" id="GO:0008406">
    <property type="term" value="P:gonad development"/>
    <property type="evidence" value="ECO:0007669"/>
    <property type="project" value="UniProtKB-ARBA"/>
</dbReference>
<keyword evidence="10" id="KW-1133">Transmembrane helix</keyword>
<keyword evidence="3" id="KW-0221">Differentiation</keyword>
<dbReference type="PANTHER" id="PTHR23110">
    <property type="entry name" value="BTB DOMAIN TRANSCRIPTION FACTOR"/>
    <property type="match status" value="1"/>
</dbReference>
<evidence type="ECO:0000313" key="12">
    <source>
        <dbReference type="EnsemblMetazoa" id="XP_014250845.1"/>
    </source>
</evidence>
<evidence type="ECO:0000256" key="4">
    <source>
        <dbReference type="ARBA" id="ARBA00022902"/>
    </source>
</evidence>
<dbReference type="Gene3D" id="3.30.710.10">
    <property type="entry name" value="Potassium Channel Kv1.1, Chain A"/>
    <property type="match status" value="1"/>
</dbReference>
<dbReference type="GO" id="GO:0045476">
    <property type="term" value="P:nurse cell apoptotic process"/>
    <property type="evidence" value="ECO:0007669"/>
    <property type="project" value="UniProtKB-ARBA"/>
</dbReference>
<dbReference type="GO" id="GO:0007526">
    <property type="term" value="P:larval somatic muscle development"/>
    <property type="evidence" value="ECO:0007669"/>
    <property type="project" value="UniProtKB-ARBA"/>
</dbReference>
<feature type="domain" description="BTB" evidence="11">
    <location>
        <begin position="30"/>
        <end position="95"/>
    </location>
</feature>
<dbReference type="InterPro" id="IPR011333">
    <property type="entry name" value="SKP1/BTB/POZ_sf"/>
</dbReference>
<proteinExistence type="predicted"/>
<evidence type="ECO:0000256" key="10">
    <source>
        <dbReference type="SAM" id="Phobius"/>
    </source>
</evidence>
<feature type="transmembrane region" description="Helical" evidence="10">
    <location>
        <begin position="309"/>
        <end position="330"/>
    </location>
</feature>
<dbReference type="Proteomes" id="UP000494040">
    <property type="component" value="Unassembled WGS sequence"/>
</dbReference>
<dbReference type="GO" id="GO:0005634">
    <property type="term" value="C:nucleus"/>
    <property type="evidence" value="ECO:0007669"/>
    <property type="project" value="UniProtKB-SubCell"/>
</dbReference>
<dbReference type="GO" id="GO:0007464">
    <property type="term" value="P:R3/R4 cell fate commitment"/>
    <property type="evidence" value="ECO:0007669"/>
    <property type="project" value="UniProtKB-ARBA"/>
</dbReference>
<evidence type="ECO:0000256" key="3">
    <source>
        <dbReference type="ARBA" id="ARBA00022782"/>
    </source>
</evidence>
<dbReference type="Pfam" id="PF00651">
    <property type="entry name" value="BTB"/>
    <property type="match status" value="1"/>
</dbReference>
<feature type="compositionally biased region" description="Basic and acidic residues" evidence="9">
    <location>
        <begin position="191"/>
        <end position="204"/>
    </location>
</feature>
<dbReference type="RefSeq" id="XP_014250845.1">
    <property type="nucleotide sequence ID" value="XM_014395359.2"/>
</dbReference>
<evidence type="ECO:0000259" key="11">
    <source>
        <dbReference type="PROSITE" id="PS50097"/>
    </source>
</evidence>
<dbReference type="InterPro" id="IPR000210">
    <property type="entry name" value="BTB/POZ_dom"/>
</dbReference>